<evidence type="ECO:0000313" key="7">
    <source>
        <dbReference type="Proteomes" id="UP000198618"/>
    </source>
</evidence>
<dbReference type="PANTHER" id="PTHR32089">
    <property type="entry name" value="METHYL-ACCEPTING CHEMOTAXIS PROTEIN MCPB"/>
    <property type="match status" value="1"/>
</dbReference>
<accession>A0A1I0CVN8</accession>
<organism evidence="6 7">
    <name type="scientific">Oceanobacillus limi</name>
    <dbReference type="NCBI Taxonomy" id="930131"/>
    <lineage>
        <taxon>Bacteria</taxon>
        <taxon>Bacillati</taxon>
        <taxon>Bacillota</taxon>
        <taxon>Bacilli</taxon>
        <taxon>Bacillales</taxon>
        <taxon>Bacillaceae</taxon>
        <taxon>Oceanobacillus</taxon>
    </lineage>
</organism>
<proteinExistence type="predicted"/>
<evidence type="ECO:0000259" key="5">
    <source>
        <dbReference type="PROSITE" id="PS50111"/>
    </source>
</evidence>
<dbReference type="AlphaFoldDB" id="A0A1I0CVN8"/>
<dbReference type="PROSITE" id="PS50111">
    <property type="entry name" value="CHEMOTAXIS_TRANSDUC_2"/>
    <property type="match status" value="1"/>
</dbReference>
<evidence type="ECO:0000313" key="6">
    <source>
        <dbReference type="EMBL" id="SET23177.1"/>
    </source>
</evidence>
<evidence type="ECO:0000256" key="4">
    <source>
        <dbReference type="SAM" id="Phobius"/>
    </source>
</evidence>
<dbReference type="GO" id="GO:0007165">
    <property type="term" value="P:signal transduction"/>
    <property type="evidence" value="ECO:0007669"/>
    <property type="project" value="UniProtKB-KW"/>
</dbReference>
<keyword evidence="1 2" id="KW-0807">Transducer</keyword>
<dbReference type="Gene3D" id="1.10.287.950">
    <property type="entry name" value="Methyl-accepting chemotaxis protein"/>
    <property type="match status" value="1"/>
</dbReference>
<dbReference type="SUPFAM" id="SSF58104">
    <property type="entry name" value="Methyl-accepting chemotaxis protein (MCP) signaling domain"/>
    <property type="match status" value="1"/>
</dbReference>
<keyword evidence="4" id="KW-0812">Transmembrane</keyword>
<feature type="domain" description="Methyl-accepting transducer" evidence="5">
    <location>
        <begin position="206"/>
        <end position="456"/>
    </location>
</feature>
<dbReference type="PANTHER" id="PTHR32089:SF112">
    <property type="entry name" value="LYSOZYME-LIKE PROTEIN-RELATED"/>
    <property type="match status" value="1"/>
</dbReference>
<feature type="transmembrane region" description="Helical" evidence="4">
    <location>
        <begin position="72"/>
        <end position="91"/>
    </location>
</feature>
<evidence type="ECO:0000256" key="1">
    <source>
        <dbReference type="ARBA" id="ARBA00023224"/>
    </source>
</evidence>
<feature type="transmembrane region" description="Helical" evidence="4">
    <location>
        <begin position="97"/>
        <end position="128"/>
    </location>
</feature>
<gene>
    <name evidence="6" type="ORF">SAMN05216389_10779</name>
</gene>
<reference evidence="6 7" key="1">
    <citation type="submission" date="2016-10" db="EMBL/GenBank/DDBJ databases">
        <authorList>
            <person name="de Groot N.N."/>
        </authorList>
    </citation>
    <scope>NUCLEOTIDE SEQUENCE [LARGE SCALE GENOMIC DNA]</scope>
    <source>
        <strain evidence="6 7">IBRC-M 10780</strain>
    </source>
</reference>
<keyword evidence="7" id="KW-1185">Reference proteome</keyword>
<name>A0A1I0CVN8_9BACI</name>
<feature type="coiled-coil region" evidence="3">
    <location>
        <begin position="445"/>
        <end position="472"/>
    </location>
</feature>
<sequence>MSIEELNIKTLRKKNQVILLMLIISVILGTVVEISLNKSLQLILTIAVGGGLLCAIIAFLNITKRLSKQVPYLSIVGLGLLLGAIIIVSPSENNLSLIYFLLICSALYMNLILYAIGTVFGIGLLTFAFTFNGDIYSSDLSTYLLLFSLAIIVLFFQQRIMGNLEKNLRTTQVAMQEKLAQEETQRNVLAQNSEVIANNMYRIEEQSEAEKVTTKEINAALQEIASGTQSQGNAVNAITKAIDSTTNQVVSMNGRVKQISSFTSEMTGQIDEGRSQSQVLSEQMDDFKQFITLMEKDMKQLSENIDTSLGSIQAIQEITAQTNLLALNASIEAARAGEAGKGFSVVAEEIRKLAETTDKTAVHISTTLNQIHSNNLETQEQMDTVANKMDENIEGTKNNQLIFESIQDSISHLKQEVHSFETVAKNIDQETGSIEGAVNEFVTILEQASASIEEISATVQSQTNNKEQLAQLIQDTNTATQNLTKLFN</sequence>
<dbReference type="Proteomes" id="UP000198618">
    <property type="component" value="Unassembled WGS sequence"/>
</dbReference>
<feature type="transmembrane region" description="Helical" evidence="4">
    <location>
        <begin position="140"/>
        <end position="157"/>
    </location>
</feature>
<dbReference type="RefSeq" id="WP_170840733.1">
    <property type="nucleotide sequence ID" value="NZ_FOHE01000007.1"/>
</dbReference>
<feature type="transmembrane region" description="Helical" evidence="4">
    <location>
        <begin position="17"/>
        <end position="36"/>
    </location>
</feature>
<protein>
    <submittedName>
        <fullName evidence="6">Methyl-accepting chemotaxis protein</fullName>
    </submittedName>
</protein>
<evidence type="ECO:0000256" key="2">
    <source>
        <dbReference type="PROSITE-ProRule" id="PRU00284"/>
    </source>
</evidence>
<keyword evidence="3" id="KW-0175">Coiled coil</keyword>
<keyword evidence="4" id="KW-1133">Transmembrane helix</keyword>
<evidence type="ECO:0000256" key="3">
    <source>
        <dbReference type="SAM" id="Coils"/>
    </source>
</evidence>
<dbReference type="GO" id="GO:0016020">
    <property type="term" value="C:membrane"/>
    <property type="evidence" value="ECO:0007669"/>
    <property type="project" value="InterPro"/>
</dbReference>
<feature type="transmembrane region" description="Helical" evidence="4">
    <location>
        <begin position="42"/>
        <end position="60"/>
    </location>
</feature>
<dbReference type="SMART" id="SM00283">
    <property type="entry name" value="MA"/>
    <property type="match status" value="1"/>
</dbReference>
<dbReference type="STRING" id="930131.SAMN05216389_10779"/>
<dbReference type="Pfam" id="PF00015">
    <property type="entry name" value="MCPsignal"/>
    <property type="match status" value="1"/>
</dbReference>
<keyword evidence="4" id="KW-0472">Membrane</keyword>
<dbReference type="InterPro" id="IPR004089">
    <property type="entry name" value="MCPsignal_dom"/>
</dbReference>
<dbReference type="EMBL" id="FOHE01000007">
    <property type="protein sequence ID" value="SET23177.1"/>
    <property type="molecule type" value="Genomic_DNA"/>
</dbReference>